<sequence length="162" mass="17451">MCHISRYISILLTFSAAALIYCTQPVISVAAEVTAITNTSASSDTCLKCHKRNGQMLGLHGNPGLAIVCQDCHGEKGNHPKKGASLNQFGIDSPLSVQQQAAVCLTCHDNETLADADWTHNVHAVRVGCAQCHQLHPESDPMLSLSRQQHSQLCVTCHKVNP</sequence>
<proteinExistence type="predicted"/>
<dbReference type="Gene3D" id="3.90.10.10">
    <property type="entry name" value="Cytochrome C3"/>
    <property type="match status" value="1"/>
</dbReference>
<dbReference type="RefSeq" id="WP_119977334.1">
    <property type="nucleotide sequence ID" value="NZ_BPFB01000010.1"/>
</dbReference>
<dbReference type="EMBL" id="BPFB01000010">
    <property type="protein sequence ID" value="GIU44718.1"/>
    <property type="molecule type" value="Genomic_DNA"/>
</dbReference>
<dbReference type="InterPro" id="IPR051829">
    <property type="entry name" value="Multiheme_Cytochr_ET"/>
</dbReference>
<evidence type="ECO:0000313" key="4">
    <source>
        <dbReference type="Proteomes" id="UP000761574"/>
    </source>
</evidence>
<reference evidence="3 4" key="1">
    <citation type="submission" date="2021-05" db="EMBL/GenBank/DDBJ databases">
        <title>Molecular characterization for Shewanella algae harboring chromosomal blaOXA-55-like strains isolated from clinical and environment sample.</title>
        <authorList>
            <person name="Ohama Y."/>
            <person name="Aoki K."/>
            <person name="Harada S."/>
            <person name="Moriya K."/>
            <person name="Ishii Y."/>
            <person name="Tateda K."/>
        </authorList>
    </citation>
    <scope>NUCLEOTIDE SEQUENCE [LARGE SCALE GENOMIC DNA]</scope>
    <source>
        <strain evidence="3 4">LMG 23746</strain>
    </source>
</reference>
<accession>A0ABQ4PB07</accession>
<evidence type="ECO:0000313" key="3">
    <source>
        <dbReference type="EMBL" id="GIU44718.1"/>
    </source>
</evidence>
<evidence type="ECO:0000256" key="1">
    <source>
        <dbReference type="ARBA" id="ARBA00022729"/>
    </source>
</evidence>
<comment type="caution">
    <text evidence="3">The sequence shown here is derived from an EMBL/GenBank/DDBJ whole genome shotgun (WGS) entry which is preliminary data.</text>
</comment>
<dbReference type="Proteomes" id="UP000761574">
    <property type="component" value="Unassembled WGS sequence"/>
</dbReference>
<evidence type="ECO:0000259" key="2">
    <source>
        <dbReference type="Pfam" id="PF22678"/>
    </source>
</evidence>
<dbReference type="PANTHER" id="PTHR35038">
    <property type="entry name" value="DISSIMILATORY SULFITE REDUCTASE SIRA"/>
    <property type="match status" value="1"/>
</dbReference>
<organism evidence="3 4">
    <name type="scientific">Shewanella algidipiscicola</name>
    <dbReference type="NCBI Taxonomy" id="614070"/>
    <lineage>
        <taxon>Bacteria</taxon>
        <taxon>Pseudomonadati</taxon>
        <taxon>Pseudomonadota</taxon>
        <taxon>Gammaproteobacteria</taxon>
        <taxon>Alteromonadales</taxon>
        <taxon>Shewanellaceae</taxon>
        <taxon>Shewanella</taxon>
    </lineage>
</organism>
<keyword evidence="4" id="KW-1185">Reference proteome</keyword>
<dbReference type="PANTHER" id="PTHR35038:SF5">
    <property type="entry name" value="CYTOCHROME C-TYPE PROTEIN NRFB"/>
    <property type="match status" value="1"/>
</dbReference>
<name>A0ABQ4PB07_9GAMM</name>
<keyword evidence="1" id="KW-0732">Signal</keyword>
<dbReference type="SUPFAM" id="SSF48695">
    <property type="entry name" value="Multiheme cytochromes"/>
    <property type="match status" value="1"/>
</dbReference>
<feature type="domain" description="Cytochrome c-type protein NrfB-like" evidence="2">
    <location>
        <begin position="69"/>
        <end position="157"/>
    </location>
</feature>
<dbReference type="InterPro" id="IPR053875">
    <property type="entry name" value="Cytochrom_c_NrfB-like_dom"/>
</dbReference>
<protein>
    <recommendedName>
        <fullName evidence="2">Cytochrome c-type protein NrfB-like domain-containing protein</fullName>
    </recommendedName>
</protein>
<dbReference type="Pfam" id="PF22678">
    <property type="entry name" value="Cytochrom_c_NrfB-like"/>
    <property type="match status" value="1"/>
</dbReference>
<dbReference type="InterPro" id="IPR036280">
    <property type="entry name" value="Multihaem_cyt_sf"/>
</dbReference>
<gene>
    <name evidence="3" type="ORF">TUM4630_11070</name>
</gene>